<proteinExistence type="predicted"/>
<keyword evidence="4" id="KW-1185">Reference proteome</keyword>
<dbReference type="AlphaFoldDB" id="A0A072TI84"/>
<evidence type="ECO:0000313" key="4">
    <source>
        <dbReference type="Proteomes" id="UP000002051"/>
    </source>
</evidence>
<reference evidence="3" key="3">
    <citation type="submission" date="2015-06" db="UniProtKB">
        <authorList>
            <consortium name="EnsemblPlants"/>
        </authorList>
    </citation>
    <scope>IDENTIFICATION</scope>
    <source>
        <strain evidence="3">cv. Jemalong A17</strain>
    </source>
</reference>
<evidence type="ECO:0008006" key="5">
    <source>
        <dbReference type="Google" id="ProtNLM"/>
    </source>
</evidence>
<feature type="region of interest" description="Disordered" evidence="1">
    <location>
        <begin position="47"/>
        <end position="73"/>
    </location>
</feature>
<dbReference type="Proteomes" id="UP000002051">
    <property type="component" value="Unassembled WGS sequence"/>
</dbReference>
<reference evidence="2 4" key="2">
    <citation type="journal article" date="2014" name="BMC Genomics">
        <title>An improved genome release (version Mt4.0) for the model legume Medicago truncatula.</title>
        <authorList>
            <person name="Tang H."/>
            <person name="Krishnakumar V."/>
            <person name="Bidwell S."/>
            <person name="Rosen B."/>
            <person name="Chan A."/>
            <person name="Zhou S."/>
            <person name="Gentzbittel L."/>
            <person name="Childs K.L."/>
            <person name="Yandell M."/>
            <person name="Gundlach H."/>
            <person name="Mayer K.F."/>
            <person name="Schwartz D.C."/>
            <person name="Town C.D."/>
        </authorList>
    </citation>
    <scope>GENOME REANNOTATION</scope>
    <source>
        <strain evidence="2">A17</strain>
        <strain evidence="3 4">cv. Jemalong A17</strain>
    </source>
</reference>
<reference evidence="2 4" key="1">
    <citation type="journal article" date="2011" name="Nature">
        <title>The Medicago genome provides insight into the evolution of rhizobial symbioses.</title>
        <authorList>
            <person name="Young N.D."/>
            <person name="Debelle F."/>
            <person name="Oldroyd G.E."/>
            <person name="Geurts R."/>
            <person name="Cannon S.B."/>
            <person name="Udvardi M.K."/>
            <person name="Benedito V.A."/>
            <person name="Mayer K.F."/>
            <person name="Gouzy J."/>
            <person name="Schoof H."/>
            <person name="Van de Peer Y."/>
            <person name="Proost S."/>
            <person name="Cook D.R."/>
            <person name="Meyers B.C."/>
            <person name="Spannagl M."/>
            <person name="Cheung F."/>
            <person name="De Mita S."/>
            <person name="Krishnakumar V."/>
            <person name="Gundlach H."/>
            <person name="Zhou S."/>
            <person name="Mudge J."/>
            <person name="Bharti A.K."/>
            <person name="Murray J.D."/>
            <person name="Naoumkina M.A."/>
            <person name="Rosen B."/>
            <person name="Silverstein K.A."/>
            <person name="Tang H."/>
            <person name="Rombauts S."/>
            <person name="Zhao P.X."/>
            <person name="Zhou P."/>
            <person name="Barbe V."/>
            <person name="Bardou P."/>
            <person name="Bechner M."/>
            <person name="Bellec A."/>
            <person name="Berger A."/>
            <person name="Berges H."/>
            <person name="Bidwell S."/>
            <person name="Bisseling T."/>
            <person name="Choisne N."/>
            <person name="Couloux A."/>
            <person name="Denny R."/>
            <person name="Deshpande S."/>
            <person name="Dai X."/>
            <person name="Doyle J.J."/>
            <person name="Dudez A.M."/>
            <person name="Farmer A.D."/>
            <person name="Fouteau S."/>
            <person name="Franken C."/>
            <person name="Gibelin C."/>
            <person name="Gish J."/>
            <person name="Goldstein S."/>
            <person name="Gonzalez A.J."/>
            <person name="Green P.J."/>
            <person name="Hallab A."/>
            <person name="Hartog M."/>
            <person name="Hua A."/>
            <person name="Humphray S.J."/>
            <person name="Jeong D.H."/>
            <person name="Jing Y."/>
            <person name="Jocker A."/>
            <person name="Kenton S.M."/>
            <person name="Kim D.J."/>
            <person name="Klee K."/>
            <person name="Lai H."/>
            <person name="Lang C."/>
            <person name="Lin S."/>
            <person name="Macmil S.L."/>
            <person name="Magdelenat G."/>
            <person name="Matthews L."/>
            <person name="McCorrison J."/>
            <person name="Monaghan E.L."/>
            <person name="Mun J.H."/>
            <person name="Najar F.Z."/>
            <person name="Nicholson C."/>
            <person name="Noirot C."/>
            <person name="O'Bleness M."/>
            <person name="Paule C.R."/>
            <person name="Poulain J."/>
            <person name="Prion F."/>
            <person name="Qin B."/>
            <person name="Qu C."/>
            <person name="Retzel E.F."/>
            <person name="Riddle C."/>
            <person name="Sallet E."/>
            <person name="Samain S."/>
            <person name="Samson N."/>
            <person name="Sanders I."/>
            <person name="Saurat O."/>
            <person name="Scarpelli C."/>
            <person name="Schiex T."/>
            <person name="Segurens B."/>
            <person name="Severin A.J."/>
            <person name="Sherrier D.J."/>
            <person name="Shi R."/>
            <person name="Sims S."/>
            <person name="Singer S.R."/>
            <person name="Sinharoy S."/>
            <person name="Sterck L."/>
            <person name="Viollet A."/>
            <person name="Wang B.B."/>
            <person name="Wang K."/>
            <person name="Wang M."/>
            <person name="Wang X."/>
            <person name="Warfsmann J."/>
            <person name="Weissenbach J."/>
            <person name="White D.D."/>
            <person name="White J.D."/>
            <person name="Wiley G.B."/>
            <person name="Wincker P."/>
            <person name="Xing Y."/>
            <person name="Yang L."/>
            <person name="Yao Z."/>
            <person name="Ying F."/>
            <person name="Zhai J."/>
            <person name="Zhou L."/>
            <person name="Zuber A."/>
            <person name="Denarie J."/>
            <person name="Dixon R.A."/>
            <person name="May G.D."/>
            <person name="Schwartz D.C."/>
            <person name="Rogers J."/>
            <person name="Quetier F."/>
            <person name="Town C.D."/>
            <person name="Roe B.A."/>
        </authorList>
    </citation>
    <scope>NUCLEOTIDE SEQUENCE [LARGE SCALE GENOMIC DNA]</scope>
    <source>
        <strain evidence="2">A17</strain>
        <strain evidence="3 4">cv. Jemalong A17</strain>
    </source>
</reference>
<organism evidence="2 4">
    <name type="scientific">Medicago truncatula</name>
    <name type="common">Barrel medic</name>
    <name type="synonym">Medicago tribuloides</name>
    <dbReference type="NCBI Taxonomy" id="3880"/>
    <lineage>
        <taxon>Eukaryota</taxon>
        <taxon>Viridiplantae</taxon>
        <taxon>Streptophyta</taxon>
        <taxon>Embryophyta</taxon>
        <taxon>Tracheophyta</taxon>
        <taxon>Spermatophyta</taxon>
        <taxon>Magnoliopsida</taxon>
        <taxon>eudicotyledons</taxon>
        <taxon>Gunneridae</taxon>
        <taxon>Pentapetalae</taxon>
        <taxon>rosids</taxon>
        <taxon>fabids</taxon>
        <taxon>Fabales</taxon>
        <taxon>Fabaceae</taxon>
        <taxon>Papilionoideae</taxon>
        <taxon>50 kb inversion clade</taxon>
        <taxon>NPAAA clade</taxon>
        <taxon>Hologalegina</taxon>
        <taxon>IRL clade</taxon>
        <taxon>Trifolieae</taxon>
        <taxon>Medicago</taxon>
    </lineage>
</organism>
<protein>
    <recommendedName>
        <fullName evidence="5">Aspartyl-tRNA synthetase</fullName>
    </recommendedName>
</protein>
<feature type="compositionally biased region" description="Basic and acidic residues" evidence="1">
    <location>
        <begin position="53"/>
        <end position="73"/>
    </location>
</feature>
<accession>A0A072TI84</accession>
<sequence length="73" mass="8295">MFSMFQTLVSGLQVLKKSYATSDHVKNIYRNLPAKWRPKFKDKSPKALQVVDSDEKALNGDSKDDSDAKQMAF</sequence>
<dbReference type="EnsemblPlants" id="KEH17137">
    <property type="protein sequence ID" value="KEH17137"/>
    <property type="gene ID" value="MTR_0040s0060"/>
</dbReference>
<evidence type="ECO:0000256" key="1">
    <source>
        <dbReference type="SAM" id="MobiDB-lite"/>
    </source>
</evidence>
<evidence type="ECO:0000313" key="2">
    <source>
        <dbReference type="EMBL" id="KEH17137.1"/>
    </source>
</evidence>
<dbReference type="HOGENOM" id="CLU_2708615_0_0_1"/>
<dbReference type="EMBL" id="KL402765">
    <property type="protein sequence ID" value="KEH17137.1"/>
    <property type="molecule type" value="Genomic_DNA"/>
</dbReference>
<name>A0A072TI84_MEDTR</name>
<gene>
    <name evidence="2" type="ORF">MTR_0040s0060</name>
</gene>
<evidence type="ECO:0000313" key="3">
    <source>
        <dbReference type="EnsemblPlants" id="KEH17137"/>
    </source>
</evidence>